<name>A0ABV7V8M7_9SPHN</name>
<dbReference type="Gene3D" id="3.30.1360.120">
    <property type="entry name" value="Probable tRNA modification gtpase trme, domain 1"/>
    <property type="match status" value="1"/>
</dbReference>
<organism evidence="1 2">
    <name type="scientific">Novosphingobium pokkalii</name>
    <dbReference type="NCBI Taxonomy" id="1770194"/>
    <lineage>
        <taxon>Bacteria</taxon>
        <taxon>Pseudomonadati</taxon>
        <taxon>Pseudomonadota</taxon>
        <taxon>Alphaproteobacteria</taxon>
        <taxon>Sphingomonadales</taxon>
        <taxon>Sphingomonadaceae</taxon>
        <taxon>Novosphingobium</taxon>
    </lineage>
</organism>
<comment type="caution">
    <text evidence="1">The sequence shown here is derived from an EMBL/GenBank/DDBJ whole genome shotgun (WGS) entry which is preliminary data.</text>
</comment>
<accession>A0ABV7V8M7</accession>
<proteinExistence type="predicted"/>
<protein>
    <submittedName>
        <fullName evidence="1">Sarcosine oxidase subunit gamma</fullName>
    </submittedName>
</protein>
<evidence type="ECO:0000313" key="2">
    <source>
        <dbReference type="Proteomes" id="UP001595683"/>
    </source>
</evidence>
<dbReference type="EMBL" id="JBHRYE010000049">
    <property type="protein sequence ID" value="MFC3673564.1"/>
    <property type="molecule type" value="Genomic_DNA"/>
</dbReference>
<dbReference type="Proteomes" id="UP001595683">
    <property type="component" value="Unassembled WGS sequence"/>
</dbReference>
<dbReference type="InterPro" id="IPR027266">
    <property type="entry name" value="TrmE/GcvT-like"/>
</dbReference>
<dbReference type="Gene3D" id="3.30.70.1520">
    <property type="entry name" value="Heterotetrameric sarcosine oxidase"/>
    <property type="match status" value="1"/>
</dbReference>
<dbReference type="RefSeq" id="WP_191324834.1">
    <property type="nucleotide sequence ID" value="NZ_BMZP01000012.1"/>
</dbReference>
<evidence type="ECO:0000313" key="1">
    <source>
        <dbReference type="EMBL" id="MFC3673564.1"/>
    </source>
</evidence>
<keyword evidence="2" id="KW-1185">Reference proteome</keyword>
<reference evidence="2" key="1">
    <citation type="journal article" date="2019" name="Int. J. Syst. Evol. Microbiol.">
        <title>The Global Catalogue of Microorganisms (GCM) 10K type strain sequencing project: providing services to taxonomists for standard genome sequencing and annotation.</title>
        <authorList>
            <consortium name="The Broad Institute Genomics Platform"/>
            <consortium name="The Broad Institute Genome Sequencing Center for Infectious Disease"/>
            <person name="Wu L."/>
            <person name="Ma J."/>
        </authorList>
    </citation>
    <scope>NUCLEOTIDE SEQUENCE [LARGE SCALE GENOMIC DNA]</scope>
    <source>
        <strain evidence="2">KCTC 42224</strain>
    </source>
</reference>
<gene>
    <name evidence="1" type="ORF">ACFOOT_19255</name>
</gene>
<sequence length="176" mass="18514">MSEAIAIPALAVAGTDLALESQATTAAGVALTLEPPASRWSLRARTADALAAVIGRPVPARIGETRDGLACLGPDEWLADLPAGTVLPDGAGQPVSVVDISARGVVIRVEGAGAARTVASGCPLDVERFAVGRATRTVYETVEVILWRESETAFRVFVWRSFAPWLWHALKACERA</sequence>
<dbReference type="SUPFAM" id="SSF103025">
    <property type="entry name" value="Folate-binding domain"/>
    <property type="match status" value="1"/>
</dbReference>